<evidence type="ECO:0000256" key="1">
    <source>
        <dbReference type="SAM" id="MobiDB-lite"/>
    </source>
</evidence>
<evidence type="ECO:0000313" key="3">
    <source>
        <dbReference type="Proteomes" id="UP000664534"/>
    </source>
</evidence>
<keyword evidence="3" id="KW-1185">Reference proteome</keyword>
<protein>
    <submittedName>
        <fullName evidence="2">Uncharacterized protein</fullName>
    </submittedName>
</protein>
<evidence type="ECO:0000313" key="2">
    <source>
        <dbReference type="EMBL" id="CAF9935924.1"/>
    </source>
</evidence>
<dbReference type="OrthoDB" id="10539870at2759"/>
<dbReference type="Proteomes" id="UP000664534">
    <property type="component" value="Unassembled WGS sequence"/>
</dbReference>
<reference evidence="2" key="1">
    <citation type="submission" date="2021-03" db="EMBL/GenBank/DDBJ databases">
        <authorList>
            <person name="Tagirdzhanova G."/>
        </authorList>
    </citation>
    <scope>NUCLEOTIDE SEQUENCE</scope>
</reference>
<dbReference type="EMBL" id="CAJPDT010000087">
    <property type="protein sequence ID" value="CAF9935924.1"/>
    <property type="molecule type" value="Genomic_DNA"/>
</dbReference>
<accession>A0A8H3G6Z5</accession>
<name>A0A8H3G6Z5_9LECA</name>
<gene>
    <name evidence="2" type="ORF">IMSHALPRED_010394</name>
</gene>
<sequence>MHLPGLAPSRIGDPDLETNLTLNVHLPQRNYDPLRYAQTSQASPRAYDQPVGTQVSSVAATAVPEQDVGVRNDGAQIEEGSEVSVDLVN</sequence>
<feature type="region of interest" description="Disordered" evidence="1">
    <location>
        <begin position="40"/>
        <end position="89"/>
    </location>
</feature>
<proteinExistence type="predicted"/>
<dbReference type="AlphaFoldDB" id="A0A8H3G6Z5"/>
<organism evidence="2 3">
    <name type="scientific">Imshaugia aleurites</name>
    <dbReference type="NCBI Taxonomy" id="172621"/>
    <lineage>
        <taxon>Eukaryota</taxon>
        <taxon>Fungi</taxon>
        <taxon>Dikarya</taxon>
        <taxon>Ascomycota</taxon>
        <taxon>Pezizomycotina</taxon>
        <taxon>Lecanoromycetes</taxon>
        <taxon>OSLEUM clade</taxon>
        <taxon>Lecanoromycetidae</taxon>
        <taxon>Lecanorales</taxon>
        <taxon>Lecanorineae</taxon>
        <taxon>Parmeliaceae</taxon>
        <taxon>Imshaugia</taxon>
    </lineage>
</organism>
<comment type="caution">
    <text evidence="2">The sequence shown here is derived from an EMBL/GenBank/DDBJ whole genome shotgun (WGS) entry which is preliminary data.</text>
</comment>